<dbReference type="GO" id="GO:0051231">
    <property type="term" value="P:spindle elongation"/>
    <property type="evidence" value="ECO:0007669"/>
    <property type="project" value="TreeGrafter"/>
</dbReference>
<dbReference type="AlphaFoldDB" id="A0A8T2P2K1"/>
<keyword evidence="6" id="KW-0175">Coiled coil</keyword>
<evidence type="ECO:0000256" key="2">
    <source>
        <dbReference type="ARBA" id="ARBA00022490"/>
    </source>
</evidence>
<dbReference type="OrthoDB" id="123929at2759"/>
<dbReference type="Pfam" id="PF00225">
    <property type="entry name" value="Kinesin"/>
    <property type="match status" value="1"/>
</dbReference>
<comment type="subcellular location">
    <subcellularLocation>
        <location evidence="1">Cytoplasm</location>
        <location evidence="1">Cytoskeleton</location>
        <location evidence="1">Spindle</location>
    </subcellularLocation>
</comment>
<comment type="similarity">
    <text evidence="9">Belongs to the TRAFAC class myosin-kinesin ATPase superfamily. Kinesin family.</text>
</comment>
<sequence length="134" mass="15271">VEHLKVGVDRRGGKEEEGNTERVQVFLRIRPLIEGEKDRGEEQGCVCIQDVGTLLLRPPREPLNMRSTERGVSQNVHKFTFTKISGPGTTQQEFFELTMKETVRDVLLGENRLLYTYGITNSGKTYTIQGEAMW</sequence>
<dbReference type="GO" id="GO:0090307">
    <property type="term" value="P:mitotic spindle assembly"/>
    <property type="evidence" value="ECO:0007669"/>
    <property type="project" value="TreeGrafter"/>
</dbReference>
<keyword evidence="5 9" id="KW-0067">ATP-binding</keyword>
<evidence type="ECO:0000256" key="4">
    <source>
        <dbReference type="ARBA" id="ARBA00022741"/>
    </source>
</evidence>
<gene>
    <name evidence="11" type="ORF">JZ751_007007</name>
</gene>
<evidence type="ECO:0000256" key="6">
    <source>
        <dbReference type="ARBA" id="ARBA00023054"/>
    </source>
</evidence>
<feature type="binding site" evidence="9">
    <location>
        <begin position="118"/>
        <end position="125"/>
    </location>
    <ligand>
        <name>ATP</name>
        <dbReference type="ChEBI" id="CHEBI:30616"/>
    </ligand>
</feature>
<dbReference type="InterPro" id="IPR001752">
    <property type="entry name" value="Kinesin_motor_dom"/>
</dbReference>
<dbReference type="InterPro" id="IPR047149">
    <property type="entry name" value="KIF11-like"/>
</dbReference>
<dbReference type="GO" id="GO:0008574">
    <property type="term" value="F:plus-end-directed microtubule motor activity"/>
    <property type="evidence" value="ECO:0007669"/>
    <property type="project" value="TreeGrafter"/>
</dbReference>
<dbReference type="GO" id="GO:0005634">
    <property type="term" value="C:nucleus"/>
    <property type="evidence" value="ECO:0007669"/>
    <property type="project" value="TreeGrafter"/>
</dbReference>
<evidence type="ECO:0000259" key="10">
    <source>
        <dbReference type="PROSITE" id="PS50067"/>
    </source>
</evidence>
<protein>
    <recommendedName>
        <fullName evidence="10">Kinesin motor domain-containing protein</fullName>
    </recommendedName>
</protein>
<evidence type="ECO:0000256" key="9">
    <source>
        <dbReference type="PROSITE-ProRule" id="PRU00283"/>
    </source>
</evidence>
<feature type="domain" description="Kinesin motor" evidence="10">
    <location>
        <begin position="22"/>
        <end position="134"/>
    </location>
</feature>
<keyword evidence="12" id="KW-1185">Reference proteome</keyword>
<dbReference type="SUPFAM" id="SSF52540">
    <property type="entry name" value="P-loop containing nucleoside triphosphate hydrolases"/>
    <property type="match status" value="1"/>
</dbReference>
<dbReference type="PANTHER" id="PTHR47970:SF29">
    <property type="entry name" value="KINESIN FAMILY MEMBER 20B"/>
    <property type="match status" value="1"/>
</dbReference>
<keyword evidence="8" id="KW-0206">Cytoskeleton</keyword>
<dbReference type="PANTHER" id="PTHR47970">
    <property type="entry name" value="KINESIN-LIKE PROTEIN KIF11"/>
    <property type="match status" value="1"/>
</dbReference>
<dbReference type="GO" id="GO:0008017">
    <property type="term" value="F:microtubule binding"/>
    <property type="evidence" value="ECO:0007669"/>
    <property type="project" value="InterPro"/>
</dbReference>
<dbReference type="PROSITE" id="PS50067">
    <property type="entry name" value="KINESIN_MOTOR_2"/>
    <property type="match status" value="1"/>
</dbReference>
<dbReference type="GO" id="GO:0007018">
    <property type="term" value="P:microtubule-based movement"/>
    <property type="evidence" value="ECO:0007669"/>
    <property type="project" value="InterPro"/>
</dbReference>
<organism evidence="11 12">
    <name type="scientific">Albula glossodonta</name>
    <name type="common">roundjaw bonefish</name>
    <dbReference type="NCBI Taxonomy" id="121402"/>
    <lineage>
        <taxon>Eukaryota</taxon>
        <taxon>Metazoa</taxon>
        <taxon>Chordata</taxon>
        <taxon>Craniata</taxon>
        <taxon>Vertebrata</taxon>
        <taxon>Euteleostomi</taxon>
        <taxon>Actinopterygii</taxon>
        <taxon>Neopterygii</taxon>
        <taxon>Teleostei</taxon>
        <taxon>Albuliformes</taxon>
        <taxon>Albulidae</taxon>
        <taxon>Albula</taxon>
    </lineage>
</organism>
<keyword evidence="2" id="KW-0963">Cytoplasm</keyword>
<accession>A0A8T2P2K1</accession>
<dbReference type="GO" id="GO:0005524">
    <property type="term" value="F:ATP binding"/>
    <property type="evidence" value="ECO:0007669"/>
    <property type="project" value="UniProtKB-UniRule"/>
</dbReference>
<evidence type="ECO:0000256" key="8">
    <source>
        <dbReference type="ARBA" id="ARBA00023212"/>
    </source>
</evidence>
<evidence type="ECO:0000313" key="11">
    <source>
        <dbReference type="EMBL" id="KAG9346694.1"/>
    </source>
</evidence>
<dbReference type="InterPro" id="IPR027417">
    <property type="entry name" value="P-loop_NTPase"/>
</dbReference>
<evidence type="ECO:0000256" key="3">
    <source>
        <dbReference type="ARBA" id="ARBA00022553"/>
    </source>
</evidence>
<dbReference type="InterPro" id="IPR036961">
    <property type="entry name" value="Kinesin_motor_dom_sf"/>
</dbReference>
<dbReference type="Gene3D" id="3.40.850.10">
    <property type="entry name" value="Kinesin motor domain"/>
    <property type="match status" value="1"/>
</dbReference>
<dbReference type="EMBL" id="JAFBMS010000015">
    <property type="protein sequence ID" value="KAG9346694.1"/>
    <property type="molecule type" value="Genomic_DNA"/>
</dbReference>
<evidence type="ECO:0000313" key="12">
    <source>
        <dbReference type="Proteomes" id="UP000824540"/>
    </source>
</evidence>
<dbReference type="GO" id="GO:0072686">
    <property type="term" value="C:mitotic spindle"/>
    <property type="evidence" value="ECO:0007669"/>
    <property type="project" value="TreeGrafter"/>
</dbReference>
<comment type="caution">
    <text evidence="11">The sequence shown here is derived from an EMBL/GenBank/DDBJ whole genome shotgun (WGS) entry which is preliminary data.</text>
</comment>
<keyword evidence="4 9" id="KW-0547">Nucleotide-binding</keyword>
<evidence type="ECO:0000256" key="1">
    <source>
        <dbReference type="ARBA" id="ARBA00004186"/>
    </source>
</evidence>
<keyword evidence="7 9" id="KW-0505">Motor protein</keyword>
<dbReference type="GO" id="GO:0005876">
    <property type="term" value="C:spindle microtubule"/>
    <property type="evidence" value="ECO:0007669"/>
    <property type="project" value="TreeGrafter"/>
</dbReference>
<keyword evidence="3" id="KW-0597">Phosphoprotein</keyword>
<proteinExistence type="inferred from homology"/>
<name>A0A8T2P2K1_9TELE</name>
<evidence type="ECO:0000256" key="5">
    <source>
        <dbReference type="ARBA" id="ARBA00022840"/>
    </source>
</evidence>
<reference evidence="11" key="1">
    <citation type="thesis" date="2021" institute="BYU ScholarsArchive" country="Provo, UT, USA">
        <title>Applications of and Algorithms for Genome Assembly and Genomic Analyses with an Emphasis on Marine Teleosts.</title>
        <authorList>
            <person name="Pickett B.D."/>
        </authorList>
    </citation>
    <scope>NUCLEOTIDE SEQUENCE</scope>
    <source>
        <strain evidence="11">HI-2016</strain>
    </source>
</reference>
<feature type="non-terminal residue" evidence="11">
    <location>
        <position position="1"/>
    </location>
</feature>
<evidence type="ECO:0000256" key="7">
    <source>
        <dbReference type="ARBA" id="ARBA00023175"/>
    </source>
</evidence>
<dbReference type="Proteomes" id="UP000824540">
    <property type="component" value="Unassembled WGS sequence"/>
</dbReference>